<comment type="caution">
    <text evidence="12">The sequence shown here is derived from an EMBL/GenBank/DDBJ whole genome shotgun (WGS) entry which is preliminary data.</text>
</comment>
<evidence type="ECO:0000256" key="8">
    <source>
        <dbReference type="ARBA" id="ARBA00023136"/>
    </source>
</evidence>
<evidence type="ECO:0000313" key="13">
    <source>
        <dbReference type="Proteomes" id="UP001165060"/>
    </source>
</evidence>
<keyword evidence="6 10" id="KW-1133">Transmembrane helix</keyword>
<sequence>PPPLTPPAHRYGIAPVNNEGGMRRRPNQGGTHGGAAPYNEAEDLQSQQQGGGMMQQQQQQQQQQRRTTANRLDEAHLVEKTLSDLTTMFSSLSNLIMQQGEALEKIEDDVVQAGLEVDSGASEINKTHSRKKGDRPLIIKVFAVLILLILIMKFF</sequence>
<protein>
    <recommendedName>
        <fullName evidence="11">t-SNARE coiled-coil homology domain-containing protein</fullName>
    </recommendedName>
</protein>
<accession>A0ABQ6MVH1</accession>
<keyword evidence="7" id="KW-0175">Coiled coil</keyword>
<organism evidence="12 13">
    <name type="scientific">Tetraparma gracilis</name>
    <dbReference type="NCBI Taxonomy" id="2962635"/>
    <lineage>
        <taxon>Eukaryota</taxon>
        <taxon>Sar</taxon>
        <taxon>Stramenopiles</taxon>
        <taxon>Ochrophyta</taxon>
        <taxon>Bolidophyceae</taxon>
        <taxon>Parmales</taxon>
        <taxon>Triparmaceae</taxon>
        <taxon>Tetraparma</taxon>
    </lineage>
</organism>
<gene>
    <name evidence="12" type="ORF">TeGR_g4291</name>
</gene>
<keyword evidence="13" id="KW-1185">Reference proteome</keyword>
<dbReference type="InterPro" id="IPR006012">
    <property type="entry name" value="Syntaxin/epimorphin_CS"/>
</dbReference>
<dbReference type="EMBL" id="BRYB01003244">
    <property type="protein sequence ID" value="GMI33348.1"/>
    <property type="molecule type" value="Genomic_DNA"/>
</dbReference>
<evidence type="ECO:0000256" key="4">
    <source>
        <dbReference type="ARBA" id="ARBA00022692"/>
    </source>
</evidence>
<dbReference type="PANTHER" id="PTHR15959:SF0">
    <property type="entry name" value="SYNTAXIN-18"/>
    <property type="match status" value="1"/>
</dbReference>
<evidence type="ECO:0000256" key="3">
    <source>
        <dbReference type="ARBA" id="ARBA00022448"/>
    </source>
</evidence>
<feature type="non-terminal residue" evidence="12">
    <location>
        <position position="1"/>
    </location>
</feature>
<dbReference type="InterPro" id="IPR000727">
    <property type="entry name" value="T_SNARE_dom"/>
</dbReference>
<reference evidence="12 13" key="1">
    <citation type="journal article" date="2023" name="Commun. Biol.">
        <title>Genome analysis of Parmales, the sister group of diatoms, reveals the evolutionary specialization of diatoms from phago-mixotrophs to photoautotrophs.</title>
        <authorList>
            <person name="Ban H."/>
            <person name="Sato S."/>
            <person name="Yoshikawa S."/>
            <person name="Yamada K."/>
            <person name="Nakamura Y."/>
            <person name="Ichinomiya M."/>
            <person name="Sato N."/>
            <person name="Blanc-Mathieu R."/>
            <person name="Endo H."/>
            <person name="Kuwata A."/>
            <person name="Ogata H."/>
        </authorList>
    </citation>
    <scope>NUCLEOTIDE SEQUENCE [LARGE SCALE GENOMIC DNA]</scope>
</reference>
<dbReference type="SMART" id="SM00397">
    <property type="entry name" value="t_SNARE"/>
    <property type="match status" value="1"/>
</dbReference>
<evidence type="ECO:0000256" key="1">
    <source>
        <dbReference type="ARBA" id="ARBA00004211"/>
    </source>
</evidence>
<dbReference type="SUPFAM" id="SSF47661">
    <property type="entry name" value="t-snare proteins"/>
    <property type="match status" value="1"/>
</dbReference>
<evidence type="ECO:0000256" key="2">
    <source>
        <dbReference type="ARBA" id="ARBA00009063"/>
    </source>
</evidence>
<evidence type="ECO:0000313" key="12">
    <source>
        <dbReference type="EMBL" id="GMI33348.1"/>
    </source>
</evidence>
<keyword evidence="5" id="KW-0653">Protein transport</keyword>
<feature type="region of interest" description="Disordered" evidence="9">
    <location>
        <begin position="1"/>
        <end position="72"/>
    </location>
</feature>
<comment type="subcellular location">
    <subcellularLocation>
        <location evidence="1">Membrane</location>
        <topology evidence="1">Single-pass type IV membrane protein</topology>
    </subcellularLocation>
</comment>
<keyword evidence="3" id="KW-0813">Transport</keyword>
<evidence type="ECO:0000259" key="11">
    <source>
        <dbReference type="PROSITE" id="PS50192"/>
    </source>
</evidence>
<comment type="similarity">
    <text evidence="2">Belongs to the syntaxin family.</text>
</comment>
<name>A0ABQ6MVH1_9STRA</name>
<evidence type="ECO:0000256" key="5">
    <source>
        <dbReference type="ARBA" id="ARBA00022927"/>
    </source>
</evidence>
<keyword evidence="4 10" id="KW-0812">Transmembrane</keyword>
<evidence type="ECO:0000256" key="10">
    <source>
        <dbReference type="SAM" id="Phobius"/>
    </source>
</evidence>
<proteinExistence type="inferred from homology"/>
<dbReference type="Gene3D" id="1.20.5.110">
    <property type="match status" value="1"/>
</dbReference>
<feature type="domain" description="T-SNARE coiled-coil homology" evidence="11">
    <location>
        <begin position="65"/>
        <end position="127"/>
    </location>
</feature>
<dbReference type="PROSITE" id="PS00914">
    <property type="entry name" value="SYNTAXIN"/>
    <property type="match status" value="1"/>
</dbReference>
<dbReference type="PROSITE" id="PS50192">
    <property type="entry name" value="T_SNARE"/>
    <property type="match status" value="1"/>
</dbReference>
<keyword evidence="8 10" id="KW-0472">Membrane</keyword>
<evidence type="ECO:0000256" key="9">
    <source>
        <dbReference type="SAM" id="MobiDB-lite"/>
    </source>
</evidence>
<dbReference type="PANTHER" id="PTHR15959">
    <property type="entry name" value="SYNTAXIN-18"/>
    <property type="match status" value="1"/>
</dbReference>
<evidence type="ECO:0000256" key="6">
    <source>
        <dbReference type="ARBA" id="ARBA00022989"/>
    </source>
</evidence>
<dbReference type="Proteomes" id="UP001165060">
    <property type="component" value="Unassembled WGS sequence"/>
</dbReference>
<feature type="compositionally biased region" description="Low complexity" evidence="9">
    <location>
        <begin position="54"/>
        <end position="64"/>
    </location>
</feature>
<evidence type="ECO:0000256" key="7">
    <source>
        <dbReference type="ARBA" id="ARBA00023054"/>
    </source>
</evidence>
<feature type="transmembrane region" description="Helical" evidence="10">
    <location>
        <begin position="137"/>
        <end position="154"/>
    </location>
</feature>
<dbReference type="InterPro" id="IPR010989">
    <property type="entry name" value="SNARE"/>
</dbReference>